<proteinExistence type="predicted"/>
<organism evidence="2 3">
    <name type="scientific">Flavisolibacter tropicus</name>
    <dbReference type="NCBI Taxonomy" id="1492898"/>
    <lineage>
        <taxon>Bacteria</taxon>
        <taxon>Pseudomonadati</taxon>
        <taxon>Bacteroidota</taxon>
        <taxon>Chitinophagia</taxon>
        <taxon>Chitinophagales</taxon>
        <taxon>Chitinophagaceae</taxon>
        <taxon>Flavisolibacter</taxon>
    </lineage>
</organism>
<dbReference type="OrthoDB" id="641734at2"/>
<dbReference type="EMBL" id="CP011390">
    <property type="protein sequence ID" value="ANE51186.1"/>
    <property type="molecule type" value="Genomic_DNA"/>
</dbReference>
<sequence length="239" mass="27947">MQKLFMLAVALILKATAFSQTTVYLIPSLHGIHKTNAKYNYDSIKATVQRIHPDVIAVEIRKEDISSDTAYLKQNYPYEMWMMRYWFPTTTIEGFDWLGTELEGKPIPNRYWQDHSRIKALQKLLSLDTVYSKKLANCQLYADQRMTILNNSTLKGILLSNDAVLIKEYYDCLTQQLRGSDYEELTTFYDTRNQQMMQRLKELVTLYSGKRIVVITGDDHAPYLRAFLSKQNVMLKQPY</sequence>
<evidence type="ECO:0000256" key="1">
    <source>
        <dbReference type="SAM" id="SignalP"/>
    </source>
</evidence>
<dbReference type="Proteomes" id="UP000077177">
    <property type="component" value="Chromosome"/>
</dbReference>
<dbReference type="KEGG" id="fla:SY85_12415"/>
<keyword evidence="3" id="KW-1185">Reference proteome</keyword>
<dbReference type="RefSeq" id="WP_066404939.1">
    <property type="nucleotide sequence ID" value="NZ_CP011390.1"/>
</dbReference>
<evidence type="ECO:0000313" key="3">
    <source>
        <dbReference type="Proteomes" id="UP000077177"/>
    </source>
</evidence>
<dbReference type="AlphaFoldDB" id="A0A172TW18"/>
<gene>
    <name evidence="2" type="ORF">SY85_12415</name>
</gene>
<feature type="chain" id="PRO_5008001263" description="Haem-binding uptake Tiki superfamily ChaN domain-containing protein" evidence="1">
    <location>
        <begin position="20"/>
        <end position="239"/>
    </location>
</feature>
<feature type="signal peptide" evidence="1">
    <location>
        <begin position="1"/>
        <end position="19"/>
    </location>
</feature>
<reference evidence="3" key="1">
    <citation type="submission" date="2015-01" db="EMBL/GenBank/DDBJ databases">
        <title>Flavisolibacter sp./LCS9/ whole genome sequencing.</title>
        <authorList>
            <person name="Kim M.K."/>
            <person name="Srinivasan S."/>
            <person name="Lee J.-J."/>
        </authorList>
    </citation>
    <scope>NUCLEOTIDE SEQUENCE [LARGE SCALE GENOMIC DNA]</scope>
    <source>
        <strain evidence="3">LCS9</strain>
    </source>
</reference>
<evidence type="ECO:0000313" key="2">
    <source>
        <dbReference type="EMBL" id="ANE51186.1"/>
    </source>
</evidence>
<reference evidence="2 3" key="2">
    <citation type="journal article" date="2016" name="Int. J. Syst. Evol. Microbiol.">
        <title>Flavisolibacter tropicus sp. nov., isolated from tropical soil.</title>
        <authorList>
            <person name="Lee J.J."/>
            <person name="Kang M.S."/>
            <person name="Kim G.S."/>
            <person name="Lee C.S."/>
            <person name="Lim S."/>
            <person name="Lee J."/>
            <person name="Roh S.H."/>
            <person name="Kang H."/>
            <person name="Ha J.M."/>
            <person name="Bae S."/>
            <person name="Jung H.Y."/>
            <person name="Kim M.K."/>
        </authorList>
    </citation>
    <scope>NUCLEOTIDE SEQUENCE [LARGE SCALE GENOMIC DNA]</scope>
    <source>
        <strain evidence="2 3">LCS9</strain>
    </source>
</reference>
<name>A0A172TW18_9BACT</name>
<accession>A0A172TW18</accession>
<evidence type="ECO:0008006" key="4">
    <source>
        <dbReference type="Google" id="ProtNLM"/>
    </source>
</evidence>
<protein>
    <recommendedName>
        <fullName evidence="4">Haem-binding uptake Tiki superfamily ChaN domain-containing protein</fullName>
    </recommendedName>
</protein>
<keyword evidence="1" id="KW-0732">Signal</keyword>